<dbReference type="EMBL" id="CAFBPA010000068">
    <property type="protein sequence ID" value="CAB5002662.1"/>
    <property type="molecule type" value="Genomic_DNA"/>
</dbReference>
<dbReference type="PRINTS" id="PR00385">
    <property type="entry name" value="P450"/>
</dbReference>
<proteinExistence type="inferred from homology"/>
<sequence>MWPEKVSGPVPKRSYLGTPATAPGPAGPQMFKAFGQIRNNPLMYLNRVWQEYGDVVQFPIPRPPTYLVVDPSGVERVLLGSARYYGKSTIQYRALSLVTGEGLLTADTEAWRRQRPMVQPAFHHESLAEIAAHIGVAIDRISDDWRRAGSGTVIDVDAAMMHGALEVVGHALFGTDLSRDAEQLASATLSALDVVIARARVPVSPPDWVPTPANRILRRANGQLDAAVHAMIQERRAKNRNPPSDMLDILLSVRDDHGVGLTEIEIRNQMVTFIVAGHETVASALTWAWGLLAANPGWQKRMQAEIDEVIGGRQVTFADYANLPVTRAIFDEVLRMYPPAWLITRKALVDDVLGGCEIPAGALIILSPYLLHRHPDIWTDPNDFDPDRFLGGKINRTAFIPFGYGPRLCVGRDFSYLEGVLMLAGLGGRFEVEFASGAQLPAGNPLVTIRPPAGMPLVVRERVSSVGE</sequence>
<dbReference type="GO" id="GO:0020037">
    <property type="term" value="F:heme binding"/>
    <property type="evidence" value="ECO:0007669"/>
    <property type="project" value="InterPro"/>
</dbReference>
<dbReference type="GO" id="GO:0005506">
    <property type="term" value="F:iron ion binding"/>
    <property type="evidence" value="ECO:0007669"/>
    <property type="project" value="InterPro"/>
</dbReference>
<dbReference type="PANTHER" id="PTHR24291">
    <property type="entry name" value="CYTOCHROME P450 FAMILY 4"/>
    <property type="match status" value="1"/>
</dbReference>
<dbReference type="Gene3D" id="1.10.630.10">
    <property type="entry name" value="Cytochrome P450"/>
    <property type="match status" value="1"/>
</dbReference>
<dbReference type="EMBL" id="CAFBLV010000002">
    <property type="protein sequence ID" value="CAB4858376.1"/>
    <property type="molecule type" value="Genomic_DNA"/>
</dbReference>
<dbReference type="PROSITE" id="PS00086">
    <property type="entry name" value="CYTOCHROME_P450"/>
    <property type="match status" value="1"/>
</dbReference>
<feature type="region of interest" description="Disordered" evidence="7">
    <location>
        <begin position="1"/>
        <end position="22"/>
    </location>
</feature>
<comment type="similarity">
    <text evidence="1">Belongs to the cytochrome P450 family.</text>
</comment>
<dbReference type="InterPro" id="IPR002401">
    <property type="entry name" value="Cyt_P450_E_grp-I"/>
</dbReference>
<dbReference type="Pfam" id="PF00067">
    <property type="entry name" value="p450"/>
    <property type="match status" value="1"/>
</dbReference>
<keyword evidence="5" id="KW-0408">Iron</keyword>
<dbReference type="PANTHER" id="PTHR24291:SF50">
    <property type="entry name" value="BIFUNCTIONAL ALBAFLAVENONE MONOOXYGENASE_TERPENE SYNTHASE"/>
    <property type="match status" value="1"/>
</dbReference>
<evidence type="ECO:0000256" key="7">
    <source>
        <dbReference type="SAM" id="MobiDB-lite"/>
    </source>
</evidence>
<gene>
    <name evidence="8" type="ORF">UFOPK2625_00210</name>
    <name evidence="9" type="ORF">UFOPK2809_00507</name>
    <name evidence="10" type="ORF">UFOPK3425_00027</name>
    <name evidence="11" type="ORF">UFOPK4043_00598</name>
    <name evidence="12" type="ORF">UFOPK4092_00059</name>
</gene>
<dbReference type="GO" id="GO:0004497">
    <property type="term" value="F:monooxygenase activity"/>
    <property type="evidence" value="ECO:0007669"/>
    <property type="project" value="UniProtKB-KW"/>
</dbReference>
<evidence type="ECO:0000256" key="3">
    <source>
        <dbReference type="ARBA" id="ARBA00022723"/>
    </source>
</evidence>
<dbReference type="EMBL" id="CAEZXZ010000017">
    <property type="protein sequence ID" value="CAB4695283.1"/>
    <property type="molecule type" value="Genomic_DNA"/>
</dbReference>
<protein>
    <submittedName>
        <fullName evidence="9">Unannotated protein</fullName>
    </submittedName>
</protein>
<accession>A0A6J6TAL7</accession>
<keyword evidence="3" id="KW-0479">Metal-binding</keyword>
<keyword evidence="6" id="KW-0503">Monooxygenase</keyword>
<dbReference type="InterPro" id="IPR036396">
    <property type="entry name" value="Cyt_P450_sf"/>
</dbReference>
<evidence type="ECO:0000313" key="8">
    <source>
        <dbReference type="EMBL" id="CAB4695283.1"/>
    </source>
</evidence>
<organism evidence="9">
    <name type="scientific">freshwater metagenome</name>
    <dbReference type="NCBI Taxonomy" id="449393"/>
    <lineage>
        <taxon>unclassified sequences</taxon>
        <taxon>metagenomes</taxon>
        <taxon>ecological metagenomes</taxon>
    </lineage>
</organism>
<keyword evidence="4" id="KW-0560">Oxidoreductase</keyword>
<dbReference type="GO" id="GO:0016705">
    <property type="term" value="F:oxidoreductase activity, acting on paired donors, with incorporation or reduction of molecular oxygen"/>
    <property type="evidence" value="ECO:0007669"/>
    <property type="project" value="InterPro"/>
</dbReference>
<evidence type="ECO:0000256" key="2">
    <source>
        <dbReference type="ARBA" id="ARBA00022617"/>
    </source>
</evidence>
<evidence type="ECO:0000256" key="4">
    <source>
        <dbReference type="ARBA" id="ARBA00023002"/>
    </source>
</evidence>
<name>A0A6J6TAL7_9ZZZZ</name>
<dbReference type="EMBL" id="CAEZZA010000050">
    <property type="protein sequence ID" value="CAB4743777.1"/>
    <property type="molecule type" value="Genomic_DNA"/>
</dbReference>
<dbReference type="PRINTS" id="PR00463">
    <property type="entry name" value="EP450I"/>
</dbReference>
<dbReference type="InterPro" id="IPR050196">
    <property type="entry name" value="Cytochrome_P450_Monoox"/>
</dbReference>
<evidence type="ECO:0000313" key="12">
    <source>
        <dbReference type="EMBL" id="CAB5005000.1"/>
    </source>
</evidence>
<evidence type="ECO:0000256" key="5">
    <source>
        <dbReference type="ARBA" id="ARBA00023004"/>
    </source>
</evidence>
<evidence type="ECO:0000313" key="10">
    <source>
        <dbReference type="EMBL" id="CAB4858376.1"/>
    </source>
</evidence>
<dbReference type="EMBL" id="CAFBPJ010000003">
    <property type="protein sequence ID" value="CAB5005000.1"/>
    <property type="molecule type" value="Genomic_DNA"/>
</dbReference>
<reference evidence="9" key="1">
    <citation type="submission" date="2020-05" db="EMBL/GenBank/DDBJ databases">
        <authorList>
            <person name="Chiriac C."/>
            <person name="Salcher M."/>
            <person name="Ghai R."/>
            <person name="Kavagutti S V."/>
        </authorList>
    </citation>
    <scope>NUCLEOTIDE SEQUENCE</scope>
</reference>
<dbReference type="SUPFAM" id="SSF48264">
    <property type="entry name" value="Cytochrome P450"/>
    <property type="match status" value="1"/>
</dbReference>
<dbReference type="InterPro" id="IPR017972">
    <property type="entry name" value="Cyt_P450_CS"/>
</dbReference>
<evidence type="ECO:0000256" key="6">
    <source>
        <dbReference type="ARBA" id="ARBA00023033"/>
    </source>
</evidence>
<dbReference type="InterPro" id="IPR001128">
    <property type="entry name" value="Cyt_P450"/>
</dbReference>
<keyword evidence="2" id="KW-0349">Heme</keyword>
<evidence type="ECO:0000313" key="11">
    <source>
        <dbReference type="EMBL" id="CAB5002662.1"/>
    </source>
</evidence>
<evidence type="ECO:0000256" key="1">
    <source>
        <dbReference type="ARBA" id="ARBA00010617"/>
    </source>
</evidence>
<dbReference type="AlphaFoldDB" id="A0A6J6TAL7"/>
<evidence type="ECO:0000313" key="9">
    <source>
        <dbReference type="EMBL" id="CAB4743777.1"/>
    </source>
</evidence>